<dbReference type="RefSeq" id="WP_182542926.1">
    <property type="nucleotide sequence ID" value="NZ_JACGWZ010000001.1"/>
</dbReference>
<evidence type="ECO:0000256" key="5">
    <source>
        <dbReference type="ARBA" id="ARBA00022825"/>
    </source>
</evidence>
<dbReference type="CDD" id="cd07025">
    <property type="entry name" value="Peptidase_S66"/>
    <property type="match status" value="1"/>
</dbReference>
<organism evidence="10 11">
    <name type="scientific">Halosaccharopolyspora lacisalsi</name>
    <dbReference type="NCBI Taxonomy" id="1000566"/>
    <lineage>
        <taxon>Bacteria</taxon>
        <taxon>Bacillati</taxon>
        <taxon>Actinomycetota</taxon>
        <taxon>Actinomycetes</taxon>
        <taxon>Pseudonocardiales</taxon>
        <taxon>Pseudonocardiaceae</taxon>
        <taxon>Halosaccharopolyspora</taxon>
    </lineage>
</organism>
<keyword evidence="3" id="KW-0645">Protease</keyword>
<dbReference type="Gene3D" id="3.40.50.10740">
    <property type="entry name" value="Class I glutamine amidotransferase-like"/>
    <property type="match status" value="1"/>
</dbReference>
<dbReference type="InterPro" id="IPR027461">
    <property type="entry name" value="Carboxypeptidase_A_C_sf"/>
</dbReference>
<dbReference type="PANTHER" id="PTHR30237:SF2">
    <property type="entry name" value="MUREIN TETRAPEPTIDE CARBOXYPEPTIDASE"/>
    <property type="match status" value="1"/>
</dbReference>
<evidence type="ECO:0000256" key="7">
    <source>
        <dbReference type="SAM" id="MobiDB-lite"/>
    </source>
</evidence>
<comment type="caution">
    <text evidence="10">The sequence shown here is derived from an EMBL/GenBank/DDBJ whole genome shotgun (WGS) entry which is preliminary data.</text>
</comment>
<evidence type="ECO:0000259" key="9">
    <source>
        <dbReference type="Pfam" id="PF17676"/>
    </source>
</evidence>
<comment type="similarity">
    <text evidence="1">Belongs to the peptidase S66 family.</text>
</comment>
<dbReference type="InterPro" id="IPR040449">
    <property type="entry name" value="Peptidase_S66_N"/>
</dbReference>
<evidence type="ECO:0000259" key="8">
    <source>
        <dbReference type="Pfam" id="PF02016"/>
    </source>
</evidence>
<dbReference type="EMBL" id="JACGWZ010000001">
    <property type="protein sequence ID" value="MBA8823655.1"/>
    <property type="molecule type" value="Genomic_DNA"/>
</dbReference>
<protein>
    <submittedName>
        <fullName evidence="10">Muramoyltetrapeptide carboxypeptidase</fullName>
        <ecNumber evidence="10">3.4.17.13</ecNumber>
    </submittedName>
</protein>
<dbReference type="PIRSF" id="PIRSF028757">
    <property type="entry name" value="LD-carboxypeptidase"/>
    <property type="match status" value="1"/>
</dbReference>
<keyword evidence="5" id="KW-0720">Serine protease</keyword>
<evidence type="ECO:0000256" key="6">
    <source>
        <dbReference type="PIRSR" id="PIRSR028757-1"/>
    </source>
</evidence>
<feature type="active site" description="Nucleophile" evidence="6">
    <location>
        <position position="123"/>
    </location>
</feature>
<evidence type="ECO:0000256" key="2">
    <source>
        <dbReference type="ARBA" id="ARBA00022645"/>
    </source>
</evidence>
<keyword evidence="11" id="KW-1185">Reference proteome</keyword>
<gene>
    <name evidence="10" type="ORF">FHX42_000984</name>
</gene>
<dbReference type="Proteomes" id="UP000569329">
    <property type="component" value="Unassembled WGS sequence"/>
</dbReference>
<dbReference type="AlphaFoldDB" id="A0A839DWE5"/>
<evidence type="ECO:0000313" key="10">
    <source>
        <dbReference type="EMBL" id="MBA8823655.1"/>
    </source>
</evidence>
<reference evidence="10 11" key="1">
    <citation type="submission" date="2020-07" db="EMBL/GenBank/DDBJ databases">
        <title>Sequencing the genomes of 1000 actinobacteria strains.</title>
        <authorList>
            <person name="Klenk H.-P."/>
        </authorList>
    </citation>
    <scope>NUCLEOTIDE SEQUENCE [LARGE SCALE GENOMIC DNA]</scope>
    <source>
        <strain evidence="10 11">DSM 45975</strain>
    </source>
</reference>
<name>A0A839DWE5_9PSEU</name>
<accession>A0A839DWE5</accession>
<evidence type="ECO:0000256" key="3">
    <source>
        <dbReference type="ARBA" id="ARBA00022670"/>
    </source>
</evidence>
<sequence>MLHETRTTSERKRPRRLQAGDTVAVVAPAGPVPAGLLDTGLAHLRSWGLRVRTGEHVRRRHPELDYLAGTDHERAADLQQAWCDPEVSAVLCARGGYGSMRVLRHLDWSGMAEAGPKILAGSSDVTALHEAFAARLDLVTVFGPMVATKPFATDTQAREHLRRTLFDPDSVTELTGPSAAPLTPGRARGPTHGGNLNLLAGMLAAPEMPPAPEGGIALLEDVTEDPYRLDRLLTQLSRAGWFDRVAGIALGSWTECGPPEQVRATMANMLGELGVPVVADLGFGHCDGQRTVPLGVTAELDADSGRLTLDRAALV</sequence>
<feature type="active site" description="Charge relay system" evidence="6">
    <location>
        <position position="220"/>
    </location>
</feature>
<evidence type="ECO:0000313" key="11">
    <source>
        <dbReference type="Proteomes" id="UP000569329"/>
    </source>
</evidence>
<evidence type="ECO:0000256" key="4">
    <source>
        <dbReference type="ARBA" id="ARBA00022801"/>
    </source>
</evidence>
<proteinExistence type="inferred from homology"/>
<dbReference type="SUPFAM" id="SSF52317">
    <property type="entry name" value="Class I glutamine amidotransferase-like"/>
    <property type="match status" value="1"/>
</dbReference>
<dbReference type="GO" id="GO:0008236">
    <property type="term" value="F:serine-type peptidase activity"/>
    <property type="evidence" value="ECO:0007669"/>
    <property type="project" value="UniProtKB-KW"/>
</dbReference>
<feature type="domain" description="LD-carboxypeptidase C-terminal" evidence="9">
    <location>
        <begin position="188"/>
        <end position="300"/>
    </location>
</feature>
<feature type="domain" description="LD-carboxypeptidase N-terminal" evidence="8">
    <location>
        <begin position="23"/>
        <end position="143"/>
    </location>
</feature>
<dbReference type="SUPFAM" id="SSF141986">
    <property type="entry name" value="LD-carboxypeptidase A C-terminal domain-like"/>
    <property type="match status" value="1"/>
</dbReference>
<dbReference type="PANTHER" id="PTHR30237">
    <property type="entry name" value="MURAMOYLTETRAPEPTIDE CARBOXYPEPTIDASE"/>
    <property type="match status" value="1"/>
</dbReference>
<dbReference type="InterPro" id="IPR003507">
    <property type="entry name" value="S66_fam"/>
</dbReference>
<dbReference type="EC" id="3.4.17.13" evidence="10"/>
<dbReference type="GO" id="GO:0006508">
    <property type="term" value="P:proteolysis"/>
    <property type="evidence" value="ECO:0007669"/>
    <property type="project" value="UniProtKB-KW"/>
</dbReference>
<dbReference type="GO" id="GO:0106415">
    <property type="term" value="F:muramoyltetrapeptide carboxypeptidase activity"/>
    <property type="evidence" value="ECO:0007669"/>
    <property type="project" value="UniProtKB-EC"/>
</dbReference>
<keyword evidence="2 10" id="KW-0121">Carboxypeptidase</keyword>
<evidence type="ECO:0000256" key="1">
    <source>
        <dbReference type="ARBA" id="ARBA00010233"/>
    </source>
</evidence>
<dbReference type="InterPro" id="IPR040921">
    <property type="entry name" value="Peptidase_S66C"/>
</dbReference>
<dbReference type="Pfam" id="PF02016">
    <property type="entry name" value="Peptidase_S66"/>
    <property type="match status" value="1"/>
</dbReference>
<dbReference type="Pfam" id="PF17676">
    <property type="entry name" value="Peptidase_S66C"/>
    <property type="match status" value="1"/>
</dbReference>
<keyword evidence="4 10" id="KW-0378">Hydrolase</keyword>
<dbReference type="InterPro" id="IPR027478">
    <property type="entry name" value="LdcA_N"/>
</dbReference>
<feature type="active site" description="Charge relay system" evidence="6">
    <location>
        <position position="285"/>
    </location>
</feature>
<feature type="region of interest" description="Disordered" evidence="7">
    <location>
        <begin position="169"/>
        <end position="189"/>
    </location>
</feature>
<dbReference type="InterPro" id="IPR029062">
    <property type="entry name" value="Class_I_gatase-like"/>
</dbReference>
<dbReference type="Gene3D" id="3.50.30.60">
    <property type="entry name" value="LD-carboxypeptidase A C-terminal domain-like"/>
    <property type="match status" value="1"/>
</dbReference>